<evidence type="ECO:0000313" key="3">
    <source>
        <dbReference type="Proteomes" id="UP000009168"/>
    </source>
</evidence>
<dbReference type="Proteomes" id="UP000009168">
    <property type="component" value="Unassembled WGS sequence"/>
</dbReference>
<organism evidence="2 3">
    <name type="scientific">Tetrahymena thermophila (strain SB210)</name>
    <dbReference type="NCBI Taxonomy" id="312017"/>
    <lineage>
        <taxon>Eukaryota</taxon>
        <taxon>Sar</taxon>
        <taxon>Alveolata</taxon>
        <taxon>Ciliophora</taxon>
        <taxon>Intramacronucleata</taxon>
        <taxon>Oligohymenophorea</taxon>
        <taxon>Hymenostomatida</taxon>
        <taxon>Tetrahymenina</taxon>
        <taxon>Tetrahymenidae</taxon>
        <taxon>Tetrahymena</taxon>
    </lineage>
</organism>
<dbReference type="AlphaFoldDB" id="W7XKV5"/>
<accession>W7XKV5</accession>
<keyword evidence="1" id="KW-1133">Transmembrane helix</keyword>
<sequence>MTVPIQLVAIYKLSTPIFKAFVSLAVNLRGQVSRDQQKYTFVWGQYILAIKISQLIIVTPFTFYWPCRVANVLSVQNFIQKLFVKPTAVGLFTTILIIQLVPGLRAVESQITKLLDEVLLEHVLEIVAKLFLS</sequence>
<feature type="transmembrane region" description="Helical" evidence="1">
    <location>
        <begin position="6"/>
        <end position="28"/>
    </location>
</feature>
<proteinExistence type="predicted"/>
<keyword evidence="3" id="KW-1185">Reference proteome</keyword>
<keyword evidence="1" id="KW-0472">Membrane</keyword>
<reference evidence="3" key="1">
    <citation type="journal article" date="2006" name="PLoS Biol.">
        <title>Macronuclear genome sequence of the ciliate Tetrahymena thermophila, a model eukaryote.</title>
        <authorList>
            <person name="Eisen J.A."/>
            <person name="Coyne R.S."/>
            <person name="Wu M."/>
            <person name="Wu D."/>
            <person name="Thiagarajan M."/>
            <person name="Wortman J.R."/>
            <person name="Badger J.H."/>
            <person name="Ren Q."/>
            <person name="Amedeo P."/>
            <person name="Jones K.M."/>
            <person name="Tallon L.J."/>
            <person name="Delcher A.L."/>
            <person name="Salzberg S.L."/>
            <person name="Silva J.C."/>
            <person name="Haas B.J."/>
            <person name="Majoros W.H."/>
            <person name="Farzad M."/>
            <person name="Carlton J.M."/>
            <person name="Smith R.K. Jr."/>
            <person name="Garg J."/>
            <person name="Pearlman R.E."/>
            <person name="Karrer K.M."/>
            <person name="Sun L."/>
            <person name="Manning G."/>
            <person name="Elde N.C."/>
            <person name="Turkewitz A.P."/>
            <person name="Asai D.J."/>
            <person name="Wilkes D.E."/>
            <person name="Wang Y."/>
            <person name="Cai H."/>
            <person name="Collins K."/>
            <person name="Stewart B.A."/>
            <person name="Lee S.R."/>
            <person name="Wilamowska K."/>
            <person name="Weinberg Z."/>
            <person name="Ruzzo W.L."/>
            <person name="Wloga D."/>
            <person name="Gaertig J."/>
            <person name="Frankel J."/>
            <person name="Tsao C.-C."/>
            <person name="Gorovsky M.A."/>
            <person name="Keeling P.J."/>
            <person name="Waller R.F."/>
            <person name="Patron N.J."/>
            <person name="Cherry J.M."/>
            <person name="Stover N.A."/>
            <person name="Krieger C.J."/>
            <person name="del Toro C."/>
            <person name="Ryder H.F."/>
            <person name="Williamson S.C."/>
            <person name="Barbeau R.A."/>
            <person name="Hamilton E.P."/>
            <person name="Orias E."/>
        </authorList>
    </citation>
    <scope>NUCLEOTIDE SEQUENCE [LARGE SCALE GENOMIC DNA]</scope>
    <source>
        <strain evidence="3">SB210</strain>
    </source>
</reference>
<feature type="transmembrane region" description="Helical" evidence="1">
    <location>
        <begin position="40"/>
        <end position="63"/>
    </location>
</feature>
<feature type="transmembrane region" description="Helical" evidence="1">
    <location>
        <begin position="83"/>
        <end position="104"/>
    </location>
</feature>
<protein>
    <submittedName>
        <fullName evidence="2">Transmembrane protein, putative</fullName>
    </submittedName>
</protein>
<evidence type="ECO:0000313" key="2">
    <source>
        <dbReference type="EMBL" id="EWS76831.1"/>
    </source>
</evidence>
<gene>
    <name evidence="2" type="ORF">TTHERM_002653495</name>
</gene>
<evidence type="ECO:0000256" key="1">
    <source>
        <dbReference type="SAM" id="Phobius"/>
    </source>
</evidence>
<dbReference type="InParanoid" id="W7XKV5"/>
<dbReference type="RefSeq" id="XP_012650634.1">
    <property type="nucleotide sequence ID" value="XM_012795180.1"/>
</dbReference>
<dbReference type="GeneID" id="24442715"/>
<name>W7XKV5_TETTS</name>
<dbReference type="EMBL" id="GG663091">
    <property type="protein sequence ID" value="EWS76831.1"/>
    <property type="molecule type" value="Genomic_DNA"/>
</dbReference>
<dbReference type="KEGG" id="tet:TTHERM_002653495"/>
<keyword evidence="1 2" id="KW-0812">Transmembrane</keyword>